<name>A0ABQ9G6N9_9NEOP</name>
<protein>
    <submittedName>
        <fullName evidence="1">Uncharacterized protein</fullName>
    </submittedName>
</protein>
<sequence length="234" mass="26926">MLERYLDMSKIPSQLLLDATDSPEMNYITLSKIIPMISCLTSQVKKFSSYVDCITELQTKLLAECNKRFGRIEYNTYAALGTILDPRFKNLHFQDPNACGRAIHKLKNIIKEDMVTSTSGSNEVAKDDYDFWLHHRELAIGQKRRRGSTKDDEVSLYLSTPVCLKLQVNSLEKWEDITTAVQTSMNVSTYSWHLRLRKRLFSKAGATITSRNCLIRKHLEKVLFLGNAMKADFY</sequence>
<dbReference type="InterPro" id="IPR012337">
    <property type="entry name" value="RNaseH-like_sf"/>
</dbReference>
<dbReference type="EMBL" id="JARBHB010000015">
    <property type="protein sequence ID" value="KAJ8868129.1"/>
    <property type="molecule type" value="Genomic_DNA"/>
</dbReference>
<dbReference type="SUPFAM" id="SSF53098">
    <property type="entry name" value="Ribonuclease H-like"/>
    <property type="match status" value="1"/>
</dbReference>
<evidence type="ECO:0000313" key="2">
    <source>
        <dbReference type="Proteomes" id="UP001159363"/>
    </source>
</evidence>
<accession>A0ABQ9G6N9</accession>
<dbReference type="Proteomes" id="UP001159363">
    <property type="component" value="Chromosome 14"/>
</dbReference>
<gene>
    <name evidence="1" type="ORF">PR048_031938</name>
</gene>
<proteinExistence type="predicted"/>
<evidence type="ECO:0000313" key="1">
    <source>
        <dbReference type="EMBL" id="KAJ8868129.1"/>
    </source>
</evidence>
<organism evidence="1 2">
    <name type="scientific">Dryococelus australis</name>
    <dbReference type="NCBI Taxonomy" id="614101"/>
    <lineage>
        <taxon>Eukaryota</taxon>
        <taxon>Metazoa</taxon>
        <taxon>Ecdysozoa</taxon>
        <taxon>Arthropoda</taxon>
        <taxon>Hexapoda</taxon>
        <taxon>Insecta</taxon>
        <taxon>Pterygota</taxon>
        <taxon>Neoptera</taxon>
        <taxon>Polyneoptera</taxon>
        <taxon>Phasmatodea</taxon>
        <taxon>Verophasmatodea</taxon>
        <taxon>Anareolatae</taxon>
        <taxon>Phasmatidae</taxon>
        <taxon>Eurycanthinae</taxon>
        <taxon>Dryococelus</taxon>
    </lineage>
</organism>
<reference evidence="1 2" key="1">
    <citation type="submission" date="2023-02" db="EMBL/GenBank/DDBJ databases">
        <title>LHISI_Scaffold_Assembly.</title>
        <authorList>
            <person name="Stuart O.P."/>
            <person name="Cleave R."/>
            <person name="Magrath M.J.L."/>
            <person name="Mikheyev A.S."/>
        </authorList>
    </citation>
    <scope>NUCLEOTIDE SEQUENCE [LARGE SCALE GENOMIC DNA]</scope>
    <source>
        <strain evidence="1">Daus_M_001</strain>
        <tissue evidence="1">Leg muscle</tissue>
    </source>
</reference>
<comment type="caution">
    <text evidence="1">The sequence shown here is derived from an EMBL/GenBank/DDBJ whole genome shotgun (WGS) entry which is preliminary data.</text>
</comment>
<feature type="non-terminal residue" evidence="1">
    <location>
        <position position="234"/>
    </location>
</feature>
<keyword evidence="2" id="KW-1185">Reference proteome</keyword>